<evidence type="ECO:0000313" key="7">
    <source>
        <dbReference type="Proteomes" id="UP000549617"/>
    </source>
</evidence>
<sequence>MSERFILTLSCPDERGIVAAVAGFLAGQDCNILESAQFDDLETGRFFLRMLFTSEAGVSGETLRAAFGAIARRYAMDWHINDATHRPRTFLLVSKFGHCLHDLLYRHEIGALPIHIAGIVSNHVDFRGVAEARGIPFHHIPVPRDGKAEAEAQLFDLFEREQGELVILARYMQVLSDDLSARLAGRAINIHHSFLPSFKGAKPYHQAHARGVKLIGATAHYVTPDLDEGPIIEQEAIRVDHGMSADEMVAAGRDVETVVLARAVTWHAERRVLLNGSRTVVFR</sequence>
<dbReference type="PRINTS" id="PR01575">
    <property type="entry name" value="FFH4HYDRLASE"/>
</dbReference>
<evidence type="ECO:0000256" key="4">
    <source>
        <dbReference type="NCBIfam" id="TIGR00655"/>
    </source>
</evidence>
<dbReference type="EMBL" id="JACIJC010000004">
    <property type="protein sequence ID" value="MBB5686538.1"/>
    <property type="molecule type" value="Genomic_DNA"/>
</dbReference>
<organism evidence="6 7">
    <name type="scientific">Sphingobium boeckii</name>
    <dbReference type="NCBI Taxonomy" id="1082345"/>
    <lineage>
        <taxon>Bacteria</taxon>
        <taxon>Pseudomonadati</taxon>
        <taxon>Pseudomonadota</taxon>
        <taxon>Alphaproteobacteria</taxon>
        <taxon>Sphingomonadales</taxon>
        <taxon>Sphingomonadaceae</taxon>
        <taxon>Sphingobium</taxon>
    </lineage>
</organism>
<dbReference type="PROSITE" id="PS51671">
    <property type="entry name" value="ACT"/>
    <property type="match status" value="1"/>
</dbReference>
<dbReference type="InterPro" id="IPR036477">
    <property type="entry name" value="Formyl_transf_N_sf"/>
</dbReference>
<dbReference type="GO" id="GO:0008864">
    <property type="term" value="F:formyltetrahydrofolate deformylase activity"/>
    <property type="evidence" value="ECO:0007669"/>
    <property type="project" value="UniProtKB-UniRule"/>
</dbReference>
<gene>
    <name evidence="3" type="primary">purU</name>
    <name evidence="6" type="ORF">FHS49_002562</name>
</gene>
<protein>
    <recommendedName>
        <fullName evidence="3 4">Formyltetrahydrofolate deformylase</fullName>
        <ecNumber evidence="3 4">3.5.1.10</ecNumber>
    </recommendedName>
    <alternativeName>
        <fullName evidence="3">Formyl-FH(4) hydrolase</fullName>
    </alternativeName>
</protein>
<proteinExistence type="inferred from homology"/>
<keyword evidence="3" id="KW-0658">Purine biosynthesis</keyword>
<comment type="catalytic activity">
    <reaction evidence="3">
        <text>(6R)-10-formyltetrahydrofolate + H2O = (6S)-5,6,7,8-tetrahydrofolate + formate + H(+)</text>
        <dbReference type="Rhea" id="RHEA:19833"/>
        <dbReference type="ChEBI" id="CHEBI:15377"/>
        <dbReference type="ChEBI" id="CHEBI:15378"/>
        <dbReference type="ChEBI" id="CHEBI:15740"/>
        <dbReference type="ChEBI" id="CHEBI:57453"/>
        <dbReference type="ChEBI" id="CHEBI:195366"/>
        <dbReference type="EC" id="3.5.1.10"/>
    </reaction>
</comment>
<evidence type="ECO:0000256" key="3">
    <source>
        <dbReference type="HAMAP-Rule" id="MF_01927"/>
    </source>
</evidence>
<dbReference type="InterPro" id="IPR041729">
    <property type="entry name" value="Formyl-FH4-Hydrolase_C"/>
</dbReference>
<dbReference type="HAMAP" id="MF_01927">
    <property type="entry name" value="PurU"/>
    <property type="match status" value="1"/>
</dbReference>
<dbReference type="Gene3D" id="3.40.50.170">
    <property type="entry name" value="Formyl transferase, N-terminal domain"/>
    <property type="match status" value="1"/>
</dbReference>
<dbReference type="AlphaFoldDB" id="A0A7W9EER6"/>
<evidence type="ECO:0000256" key="2">
    <source>
        <dbReference type="ARBA" id="ARBA00022801"/>
    </source>
</evidence>
<name>A0A7W9EER6_9SPHN</name>
<dbReference type="PIRSF" id="PIRSF036480">
    <property type="entry name" value="FormyFH4_hydr"/>
    <property type="match status" value="1"/>
</dbReference>
<dbReference type="InterPro" id="IPR004810">
    <property type="entry name" value="PurU"/>
</dbReference>
<keyword evidence="2 3" id="KW-0378">Hydrolase</keyword>
<dbReference type="InterPro" id="IPR002912">
    <property type="entry name" value="ACT_dom"/>
</dbReference>
<dbReference type="PANTHER" id="PTHR42706:SF1">
    <property type="entry name" value="FORMYLTETRAHYDROFOLATE DEFORMYLASE 2, MITOCHONDRIAL"/>
    <property type="match status" value="1"/>
</dbReference>
<dbReference type="UniPathway" id="UPA00074">
    <property type="reaction ID" value="UER00170"/>
</dbReference>
<dbReference type="GO" id="GO:0006189">
    <property type="term" value="P:'de novo' IMP biosynthetic process"/>
    <property type="evidence" value="ECO:0007669"/>
    <property type="project" value="UniProtKB-UniRule"/>
</dbReference>
<dbReference type="PANTHER" id="PTHR42706">
    <property type="entry name" value="FORMYLTETRAHYDROFOLATE DEFORMYLASE"/>
    <property type="match status" value="1"/>
</dbReference>
<comment type="caution">
    <text evidence="6">The sequence shown here is derived from an EMBL/GenBank/DDBJ whole genome shotgun (WGS) entry which is preliminary data.</text>
</comment>
<dbReference type="Proteomes" id="UP000549617">
    <property type="component" value="Unassembled WGS sequence"/>
</dbReference>
<comment type="similarity">
    <text evidence="3">Belongs to the PurU family.</text>
</comment>
<dbReference type="InterPro" id="IPR002376">
    <property type="entry name" value="Formyl_transf_N"/>
</dbReference>
<evidence type="ECO:0000259" key="5">
    <source>
        <dbReference type="PROSITE" id="PS51671"/>
    </source>
</evidence>
<dbReference type="EC" id="3.5.1.10" evidence="3 4"/>
<keyword evidence="7" id="KW-1185">Reference proteome</keyword>
<accession>A0A7W9EER6</accession>
<evidence type="ECO:0000313" key="6">
    <source>
        <dbReference type="EMBL" id="MBB5686538.1"/>
    </source>
</evidence>
<dbReference type="Gene3D" id="3.30.70.260">
    <property type="match status" value="1"/>
</dbReference>
<dbReference type="Pfam" id="PF00551">
    <property type="entry name" value="Formyl_trans_N"/>
    <property type="match status" value="1"/>
</dbReference>
<dbReference type="CDD" id="cd08648">
    <property type="entry name" value="FMT_core_Formyl-FH4-Hydrolase_C"/>
    <property type="match status" value="1"/>
</dbReference>
<keyword evidence="1 3" id="KW-0554">One-carbon metabolism</keyword>
<dbReference type="NCBIfam" id="NF004684">
    <property type="entry name" value="PRK06027.1"/>
    <property type="match status" value="1"/>
</dbReference>
<evidence type="ECO:0000256" key="1">
    <source>
        <dbReference type="ARBA" id="ARBA00022563"/>
    </source>
</evidence>
<dbReference type="SUPFAM" id="SSF53328">
    <property type="entry name" value="Formyltransferase"/>
    <property type="match status" value="1"/>
</dbReference>
<dbReference type="CDD" id="cd04875">
    <property type="entry name" value="ACT_F4HF-DF"/>
    <property type="match status" value="1"/>
</dbReference>
<reference evidence="6 7" key="1">
    <citation type="submission" date="2020-08" db="EMBL/GenBank/DDBJ databases">
        <title>Genomic Encyclopedia of Type Strains, Phase IV (KMG-IV): sequencing the most valuable type-strain genomes for metagenomic binning, comparative biology and taxonomic classification.</title>
        <authorList>
            <person name="Goeker M."/>
        </authorList>
    </citation>
    <scope>NUCLEOTIDE SEQUENCE [LARGE SCALE GENOMIC DNA]</scope>
    <source>
        <strain evidence="6 7">DSM 25079</strain>
    </source>
</reference>
<dbReference type="GO" id="GO:0006730">
    <property type="term" value="P:one-carbon metabolic process"/>
    <property type="evidence" value="ECO:0007669"/>
    <property type="project" value="UniProtKB-KW"/>
</dbReference>
<dbReference type="SUPFAM" id="SSF55021">
    <property type="entry name" value="ACT-like"/>
    <property type="match status" value="1"/>
</dbReference>
<dbReference type="RefSeq" id="WP_184019057.1">
    <property type="nucleotide sequence ID" value="NZ_JACIJC010000004.1"/>
</dbReference>
<dbReference type="InterPro" id="IPR045865">
    <property type="entry name" value="ACT-like_dom_sf"/>
</dbReference>
<comment type="function">
    <text evidence="3">Catalyzes the hydrolysis of 10-formyltetrahydrofolate (formyl-FH4) to formate and tetrahydrofolate (FH4).</text>
</comment>
<dbReference type="NCBIfam" id="TIGR00655">
    <property type="entry name" value="PurU"/>
    <property type="match status" value="1"/>
</dbReference>
<feature type="domain" description="ACT" evidence="5">
    <location>
        <begin position="6"/>
        <end position="85"/>
    </location>
</feature>
<comment type="pathway">
    <text evidence="3">Purine metabolism; IMP biosynthesis via de novo pathway; formate from 10-formyl-5,6,7,8-tetrahydrofolate: step 1/1.</text>
</comment>
<dbReference type="InterPro" id="IPR044074">
    <property type="entry name" value="PurU_ACT"/>
</dbReference>
<feature type="active site" evidence="3">
    <location>
        <position position="227"/>
    </location>
</feature>